<dbReference type="Pfam" id="PF03022">
    <property type="entry name" value="MRJP"/>
    <property type="match status" value="1"/>
</dbReference>
<evidence type="ECO:0000256" key="2">
    <source>
        <dbReference type="ARBA" id="ARBA00022525"/>
    </source>
</evidence>
<protein>
    <submittedName>
        <fullName evidence="3">L-dopachrome tautomerase-related protein</fullName>
    </submittedName>
</protein>
<dbReference type="InterPro" id="IPR011042">
    <property type="entry name" value="6-blade_b-propeller_TolB-like"/>
</dbReference>
<dbReference type="EMBL" id="BAABJQ010000026">
    <property type="protein sequence ID" value="GAA5196522.1"/>
    <property type="molecule type" value="Genomic_DNA"/>
</dbReference>
<dbReference type="Proteomes" id="UP001501570">
    <property type="component" value="Unassembled WGS sequence"/>
</dbReference>
<proteinExistence type="predicted"/>
<gene>
    <name evidence="3" type="ORF">GCM10023322_65640</name>
</gene>
<dbReference type="PANTHER" id="PTHR10009">
    <property type="entry name" value="PROTEIN YELLOW-RELATED"/>
    <property type="match status" value="1"/>
</dbReference>
<organism evidence="3 4">
    <name type="scientific">Rugosimonospora acidiphila</name>
    <dbReference type="NCBI Taxonomy" id="556531"/>
    <lineage>
        <taxon>Bacteria</taxon>
        <taxon>Bacillati</taxon>
        <taxon>Actinomycetota</taxon>
        <taxon>Actinomycetes</taxon>
        <taxon>Micromonosporales</taxon>
        <taxon>Micromonosporaceae</taxon>
        <taxon>Rugosimonospora</taxon>
    </lineage>
</organism>
<evidence type="ECO:0000313" key="4">
    <source>
        <dbReference type="Proteomes" id="UP001501570"/>
    </source>
</evidence>
<dbReference type="PANTHER" id="PTHR10009:SF18">
    <property type="entry name" value="PROTEIN YELLOW-LIKE PROTEIN"/>
    <property type="match status" value="1"/>
</dbReference>
<name>A0ABP9SJJ8_9ACTN</name>
<sequence length="329" mass="36014">MHRRVTTTVEGRCFVSFPSVEGPGIQVAELAEDGTMRPYPDEGWNAVRDNHDPAGAFVGVNGLRIGPDGHLWIVDSGAPGLGQPRVPHGPRLIVVSLATDEVIDVYQLDGQTGQHSYIDDIRFNGDLVYLTDAGEPGLLVLDRGTGQLRRALDHHPATVARRPMRADGRIERDPHGDEVRVHADQLEVSPDGEYLYFQPASGPMSRIGTRWLDDPDLPAGSLAGRVERWLDTPTTGGTAIDADGVIYLGDVERRRILRLWPDRRVDTLVADPRLVSTDALWIGDDGFLWIPAAQLNRSAGMAGGRQAIQYPIIIYKLRVDAAPPANDHS</sequence>
<evidence type="ECO:0000256" key="1">
    <source>
        <dbReference type="ARBA" id="ARBA00004613"/>
    </source>
</evidence>
<dbReference type="InterPro" id="IPR017996">
    <property type="entry name" value="MRJP/yellow-related"/>
</dbReference>
<comment type="caution">
    <text evidence="3">The sequence shown here is derived from an EMBL/GenBank/DDBJ whole genome shotgun (WGS) entry which is preliminary data.</text>
</comment>
<keyword evidence="4" id="KW-1185">Reference proteome</keyword>
<evidence type="ECO:0000313" key="3">
    <source>
        <dbReference type="EMBL" id="GAA5196522.1"/>
    </source>
</evidence>
<keyword evidence="2" id="KW-0964">Secreted</keyword>
<dbReference type="Gene3D" id="2.120.10.30">
    <property type="entry name" value="TolB, C-terminal domain"/>
    <property type="match status" value="1"/>
</dbReference>
<dbReference type="SUPFAM" id="SSF63829">
    <property type="entry name" value="Calcium-dependent phosphotriesterase"/>
    <property type="match status" value="1"/>
</dbReference>
<comment type="subcellular location">
    <subcellularLocation>
        <location evidence="1">Secreted</location>
    </subcellularLocation>
</comment>
<accession>A0ABP9SJJ8</accession>
<reference evidence="4" key="1">
    <citation type="journal article" date="2019" name="Int. J. Syst. Evol. Microbiol.">
        <title>The Global Catalogue of Microorganisms (GCM) 10K type strain sequencing project: providing services to taxonomists for standard genome sequencing and annotation.</title>
        <authorList>
            <consortium name="The Broad Institute Genomics Platform"/>
            <consortium name="The Broad Institute Genome Sequencing Center for Infectious Disease"/>
            <person name="Wu L."/>
            <person name="Ma J."/>
        </authorList>
    </citation>
    <scope>NUCLEOTIDE SEQUENCE [LARGE SCALE GENOMIC DNA]</scope>
    <source>
        <strain evidence="4">JCM 18304</strain>
    </source>
</reference>